<dbReference type="InterPro" id="IPR050176">
    <property type="entry name" value="LTTR"/>
</dbReference>
<evidence type="ECO:0000313" key="6">
    <source>
        <dbReference type="EMBL" id="QCI69482.1"/>
    </source>
</evidence>
<comment type="similarity">
    <text evidence="1">Belongs to the LysR transcriptional regulatory family.</text>
</comment>
<evidence type="ECO:0000256" key="2">
    <source>
        <dbReference type="ARBA" id="ARBA00023015"/>
    </source>
</evidence>
<accession>A0A4D7BPK6</accession>
<evidence type="ECO:0000256" key="3">
    <source>
        <dbReference type="ARBA" id="ARBA00023125"/>
    </source>
</evidence>
<dbReference type="SUPFAM" id="SSF53850">
    <property type="entry name" value="Periplasmic binding protein-like II"/>
    <property type="match status" value="1"/>
</dbReference>
<dbReference type="Proteomes" id="UP000298781">
    <property type="component" value="Chromosome"/>
</dbReference>
<dbReference type="KEGG" id="pstg:E8M01_29120"/>
<dbReference type="InterPro" id="IPR036390">
    <property type="entry name" value="WH_DNA-bd_sf"/>
</dbReference>
<sequence length="309" mass="33173">MDTMTTLDVDAVKAFVTIADLRSFTRAADELGTTQGAISVKLKRLEDRLGQKLIERTPRSVRLSAQGALFLESAREFLAAHDRAVAGLSSVRRRFSLGIATHVGGPELPTLLARLNAHDPALTIEVRLDDSRDLLDAFDRGDIDAAIVRREGDRRDGEVLAPEHFGWFATPEFVHRSGEPLRLAASSPTCGIRNLTNQALDSAGIAWTEVFLGCGAFAVAEAVSAGLATSVFSCRLVPAGTIEVSRKFALPPIPPSEIVLLSTLSDVTSRKALRTLAAAFREHRPPVAFAAARPEPPHVHSSRALSSAS</sequence>
<dbReference type="PROSITE" id="PS50931">
    <property type="entry name" value="HTH_LYSR"/>
    <property type="match status" value="1"/>
</dbReference>
<dbReference type="Gene3D" id="3.40.190.10">
    <property type="entry name" value="Periplasmic binding protein-like II"/>
    <property type="match status" value="2"/>
</dbReference>
<gene>
    <name evidence="6" type="ORF">E8M01_29120</name>
</gene>
<dbReference type="Pfam" id="PF00126">
    <property type="entry name" value="HTH_1"/>
    <property type="match status" value="1"/>
</dbReference>
<dbReference type="PANTHER" id="PTHR30579">
    <property type="entry name" value="TRANSCRIPTIONAL REGULATOR"/>
    <property type="match status" value="1"/>
</dbReference>
<keyword evidence="7" id="KW-1185">Reference proteome</keyword>
<protein>
    <submittedName>
        <fullName evidence="6">LysR family transcriptional regulator</fullName>
    </submittedName>
</protein>
<keyword evidence="4" id="KW-0804">Transcription</keyword>
<keyword evidence="2" id="KW-0805">Transcription regulation</keyword>
<feature type="domain" description="HTH lysR-type" evidence="5">
    <location>
        <begin position="7"/>
        <end position="64"/>
    </location>
</feature>
<dbReference type="Pfam" id="PF03466">
    <property type="entry name" value="LysR_substrate"/>
    <property type="match status" value="1"/>
</dbReference>
<evidence type="ECO:0000256" key="4">
    <source>
        <dbReference type="ARBA" id="ARBA00023163"/>
    </source>
</evidence>
<dbReference type="PRINTS" id="PR00039">
    <property type="entry name" value="HTHLYSR"/>
</dbReference>
<proteinExistence type="inferred from homology"/>
<dbReference type="InterPro" id="IPR005119">
    <property type="entry name" value="LysR_subst-bd"/>
</dbReference>
<keyword evidence="3" id="KW-0238">DNA-binding</keyword>
<dbReference type="FunFam" id="1.10.10.10:FF:000001">
    <property type="entry name" value="LysR family transcriptional regulator"/>
    <property type="match status" value="1"/>
</dbReference>
<dbReference type="InterPro" id="IPR036388">
    <property type="entry name" value="WH-like_DNA-bd_sf"/>
</dbReference>
<evidence type="ECO:0000259" key="5">
    <source>
        <dbReference type="PROSITE" id="PS50931"/>
    </source>
</evidence>
<evidence type="ECO:0000256" key="1">
    <source>
        <dbReference type="ARBA" id="ARBA00009437"/>
    </source>
</evidence>
<reference evidence="6 7" key="1">
    <citation type="submission" date="2019-04" db="EMBL/GenBank/DDBJ databases">
        <title>Phreatobacter aquaticus sp. nov.</title>
        <authorList>
            <person name="Choi A."/>
        </authorList>
    </citation>
    <scope>NUCLEOTIDE SEQUENCE [LARGE SCALE GENOMIC DNA]</scope>
    <source>
        <strain evidence="6 7">KCTC 52518</strain>
    </source>
</reference>
<dbReference type="GO" id="GO:0003700">
    <property type="term" value="F:DNA-binding transcription factor activity"/>
    <property type="evidence" value="ECO:0007669"/>
    <property type="project" value="InterPro"/>
</dbReference>
<dbReference type="PANTHER" id="PTHR30579:SF7">
    <property type="entry name" value="HTH-TYPE TRANSCRIPTIONAL REGULATOR LRHA-RELATED"/>
    <property type="match status" value="1"/>
</dbReference>
<dbReference type="OrthoDB" id="8442847at2"/>
<dbReference type="Gene3D" id="1.10.10.10">
    <property type="entry name" value="Winged helix-like DNA-binding domain superfamily/Winged helix DNA-binding domain"/>
    <property type="match status" value="1"/>
</dbReference>
<dbReference type="EMBL" id="CP039690">
    <property type="protein sequence ID" value="QCI69482.1"/>
    <property type="molecule type" value="Genomic_DNA"/>
</dbReference>
<name>A0A4D7BPK6_9HYPH</name>
<dbReference type="SUPFAM" id="SSF46785">
    <property type="entry name" value="Winged helix' DNA-binding domain"/>
    <property type="match status" value="1"/>
</dbReference>
<dbReference type="GO" id="GO:0003677">
    <property type="term" value="F:DNA binding"/>
    <property type="evidence" value="ECO:0007669"/>
    <property type="project" value="UniProtKB-KW"/>
</dbReference>
<organism evidence="6 7">
    <name type="scientific">Phreatobacter stygius</name>
    <dbReference type="NCBI Taxonomy" id="1940610"/>
    <lineage>
        <taxon>Bacteria</taxon>
        <taxon>Pseudomonadati</taxon>
        <taxon>Pseudomonadota</taxon>
        <taxon>Alphaproteobacteria</taxon>
        <taxon>Hyphomicrobiales</taxon>
        <taxon>Phreatobacteraceae</taxon>
        <taxon>Phreatobacter</taxon>
    </lineage>
</organism>
<evidence type="ECO:0000313" key="7">
    <source>
        <dbReference type="Proteomes" id="UP000298781"/>
    </source>
</evidence>
<dbReference type="InterPro" id="IPR000847">
    <property type="entry name" value="LysR_HTH_N"/>
</dbReference>
<dbReference type="AlphaFoldDB" id="A0A4D7BPK6"/>